<evidence type="ECO:0000313" key="3">
    <source>
        <dbReference type="Proteomes" id="UP000639772"/>
    </source>
</evidence>
<gene>
    <name evidence="2" type="ORF">HPP92_014900</name>
</gene>
<comment type="caution">
    <text evidence="2">The sequence shown here is derived from an EMBL/GenBank/DDBJ whole genome shotgun (WGS) entry which is preliminary data.</text>
</comment>
<feature type="region of interest" description="Disordered" evidence="1">
    <location>
        <begin position="1"/>
        <end position="64"/>
    </location>
</feature>
<reference evidence="2 3" key="1">
    <citation type="journal article" date="2020" name="Nat. Food">
        <title>A phased Vanilla planifolia genome enables genetic improvement of flavour and production.</title>
        <authorList>
            <person name="Hasing T."/>
            <person name="Tang H."/>
            <person name="Brym M."/>
            <person name="Khazi F."/>
            <person name="Huang T."/>
            <person name="Chambers A.H."/>
        </authorList>
    </citation>
    <scope>NUCLEOTIDE SEQUENCE [LARGE SCALE GENOMIC DNA]</scope>
    <source>
        <tissue evidence="2">Leaf</tissue>
    </source>
</reference>
<proteinExistence type="predicted"/>
<dbReference type="EMBL" id="JADCNM010000007">
    <property type="protein sequence ID" value="KAG0475214.1"/>
    <property type="molecule type" value="Genomic_DNA"/>
</dbReference>
<name>A0A835QSF5_VANPL</name>
<evidence type="ECO:0000256" key="1">
    <source>
        <dbReference type="SAM" id="MobiDB-lite"/>
    </source>
</evidence>
<evidence type="ECO:0000313" key="2">
    <source>
        <dbReference type="EMBL" id="KAG0475214.1"/>
    </source>
</evidence>
<organism evidence="2 3">
    <name type="scientific">Vanilla planifolia</name>
    <name type="common">Vanilla</name>
    <dbReference type="NCBI Taxonomy" id="51239"/>
    <lineage>
        <taxon>Eukaryota</taxon>
        <taxon>Viridiplantae</taxon>
        <taxon>Streptophyta</taxon>
        <taxon>Embryophyta</taxon>
        <taxon>Tracheophyta</taxon>
        <taxon>Spermatophyta</taxon>
        <taxon>Magnoliopsida</taxon>
        <taxon>Liliopsida</taxon>
        <taxon>Asparagales</taxon>
        <taxon>Orchidaceae</taxon>
        <taxon>Vanilloideae</taxon>
        <taxon>Vanilleae</taxon>
        <taxon>Vanilla</taxon>
    </lineage>
</organism>
<accession>A0A835QSF5</accession>
<dbReference type="Proteomes" id="UP000639772">
    <property type="component" value="Chromosome 7"/>
</dbReference>
<sequence length="94" mass="10691">MHNSHPTMEQPPEVPRILTKIPAKVGEEAAEEESVTPKSENCILKPPTECPPPPRKPLAELQPNRFSGVPRDLTADFNRLPLVVYYPQKRIQLW</sequence>
<dbReference type="AlphaFoldDB" id="A0A835QSF5"/>
<protein>
    <submittedName>
        <fullName evidence="2">Uncharacterized protein</fullName>
    </submittedName>
</protein>